<evidence type="ECO:0008006" key="4">
    <source>
        <dbReference type="Google" id="ProtNLM"/>
    </source>
</evidence>
<dbReference type="RefSeq" id="WP_026861674.1">
    <property type="nucleotide sequence ID" value="NZ_PIQE01000001.1"/>
</dbReference>
<proteinExistence type="predicted"/>
<dbReference type="SUPFAM" id="SSF103647">
    <property type="entry name" value="TSP type-3 repeat"/>
    <property type="match status" value="1"/>
</dbReference>
<sequence>MKVSAFLTTLALTLFLSSAHAQEAQLEIIAERPSQSNNTDPNIQQLRLLVTFATNVNDTQQNSDTYTFFGALISVELEIYDPQNTMTNRYVYTPESALSINGMLLSKPSNLQEQSMVVDILNFMEDISLRLSRIDPNDPTIEAPIGFDNGFPKVKEVVNQIGSYTIDVFTMNGQQRGINVIDFDAHTVRYVVLDEDGDGITDDLDQCPASITTSTVVFGWLDSGVTNDVDANGCTISDRYMACQEIVAAAATDIPSFQGPTYCEMQVTYSLYRDGLVDYSEVRQLRNSMITFYSSNPSVR</sequence>
<gene>
    <name evidence="2" type="ORF">CWI80_03820</name>
</gene>
<organism evidence="2 3">
    <name type="scientific">Pseudidiomarina sediminum</name>
    <dbReference type="NCBI Taxonomy" id="431675"/>
    <lineage>
        <taxon>Bacteria</taxon>
        <taxon>Pseudomonadati</taxon>
        <taxon>Pseudomonadota</taxon>
        <taxon>Gammaproteobacteria</taxon>
        <taxon>Alteromonadales</taxon>
        <taxon>Idiomarinaceae</taxon>
        <taxon>Pseudidiomarina</taxon>
    </lineage>
</organism>
<dbReference type="InterPro" id="IPR028974">
    <property type="entry name" value="TSP_type-3_rpt"/>
</dbReference>
<evidence type="ECO:0000313" key="2">
    <source>
        <dbReference type="EMBL" id="RUO74477.1"/>
    </source>
</evidence>
<comment type="caution">
    <text evidence="2">The sequence shown here is derived from an EMBL/GenBank/DDBJ whole genome shotgun (WGS) entry which is preliminary data.</text>
</comment>
<dbReference type="EMBL" id="PIQE01000001">
    <property type="protein sequence ID" value="RUO74477.1"/>
    <property type="molecule type" value="Genomic_DNA"/>
</dbReference>
<keyword evidence="1" id="KW-0732">Signal</keyword>
<feature type="chain" id="PRO_5018986217" description="EF-hand domain-containing protein" evidence="1">
    <location>
        <begin position="22"/>
        <end position="300"/>
    </location>
</feature>
<keyword evidence="3" id="KW-1185">Reference proteome</keyword>
<feature type="signal peptide" evidence="1">
    <location>
        <begin position="1"/>
        <end position="21"/>
    </location>
</feature>
<accession>A0A432Z972</accession>
<name>A0A432Z972_9GAMM</name>
<dbReference type="AlphaFoldDB" id="A0A432Z972"/>
<protein>
    <recommendedName>
        <fullName evidence="4">EF-hand domain-containing protein</fullName>
    </recommendedName>
</protein>
<dbReference type="Proteomes" id="UP000287022">
    <property type="component" value="Unassembled WGS sequence"/>
</dbReference>
<evidence type="ECO:0000256" key="1">
    <source>
        <dbReference type="SAM" id="SignalP"/>
    </source>
</evidence>
<reference evidence="3" key="1">
    <citation type="journal article" date="2018" name="Front. Microbiol.">
        <title>Genome-Based Analysis Reveals the Taxonomy and Diversity of the Family Idiomarinaceae.</title>
        <authorList>
            <person name="Liu Y."/>
            <person name="Lai Q."/>
            <person name="Shao Z."/>
        </authorList>
    </citation>
    <scope>NUCLEOTIDE SEQUENCE [LARGE SCALE GENOMIC DNA]</scope>
    <source>
        <strain evidence="3">c121</strain>
    </source>
</reference>
<dbReference type="GO" id="GO:0005509">
    <property type="term" value="F:calcium ion binding"/>
    <property type="evidence" value="ECO:0007669"/>
    <property type="project" value="InterPro"/>
</dbReference>
<evidence type="ECO:0000313" key="3">
    <source>
        <dbReference type="Proteomes" id="UP000287022"/>
    </source>
</evidence>